<comment type="caution">
    <text evidence="1">The sequence shown here is derived from an EMBL/GenBank/DDBJ whole genome shotgun (WGS) entry which is preliminary data.</text>
</comment>
<gene>
    <name evidence="1" type="ORF">CMV_029940</name>
</gene>
<accession>A0A8J4V6W7</accession>
<dbReference type="Proteomes" id="UP000737018">
    <property type="component" value="Unassembled WGS sequence"/>
</dbReference>
<keyword evidence="2" id="KW-1185">Reference proteome</keyword>
<dbReference type="AlphaFoldDB" id="A0A8J4V6W7"/>
<dbReference type="EMBL" id="JRKL02012887">
    <property type="protein sequence ID" value="KAF3943510.1"/>
    <property type="molecule type" value="Genomic_DNA"/>
</dbReference>
<name>A0A8J4V6W7_9ROSI</name>
<proteinExistence type="predicted"/>
<protein>
    <submittedName>
        <fullName evidence="1">Uncharacterized protein</fullName>
    </submittedName>
</protein>
<evidence type="ECO:0000313" key="2">
    <source>
        <dbReference type="Proteomes" id="UP000737018"/>
    </source>
</evidence>
<evidence type="ECO:0000313" key="1">
    <source>
        <dbReference type="EMBL" id="KAF3943510.1"/>
    </source>
</evidence>
<dbReference type="OrthoDB" id="935925at2759"/>
<reference evidence="1" key="1">
    <citation type="submission" date="2020-03" db="EMBL/GenBank/DDBJ databases">
        <title>Castanea mollissima Vanexum genome sequencing.</title>
        <authorList>
            <person name="Staton M."/>
        </authorList>
    </citation>
    <scope>NUCLEOTIDE SEQUENCE</scope>
    <source>
        <tissue evidence="1">Leaf</tissue>
    </source>
</reference>
<sequence>MPLGFLYQVLLGLDLKDFYFYRKIWSKSASGQIATNTGCFRSRKFLTGEGVMQDFSKIGVGSLVHLYNALVIQHPVKNFGKTSSGG</sequence>
<organism evidence="1 2">
    <name type="scientific">Castanea mollissima</name>
    <name type="common">Chinese chestnut</name>
    <dbReference type="NCBI Taxonomy" id="60419"/>
    <lineage>
        <taxon>Eukaryota</taxon>
        <taxon>Viridiplantae</taxon>
        <taxon>Streptophyta</taxon>
        <taxon>Embryophyta</taxon>
        <taxon>Tracheophyta</taxon>
        <taxon>Spermatophyta</taxon>
        <taxon>Magnoliopsida</taxon>
        <taxon>eudicotyledons</taxon>
        <taxon>Gunneridae</taxon>
        <taxon>Pentapetalae</taxon>
        <taxon>rosids</taxon>
        <taxon>fabids</taxon>
        <taxon>Fagales</taxon>
        <taxon>Fagaceae</taxon>
        <taxon>Castanea</taxon>
    </lineage>
</organism>